<sequence length="169" mass="18784">MVKVFQNSVPPCLIISLLHVKKYGDKVLISNKGFTDGGFHKQDVVDGASMRIENYGWYEAGPDIKLASGALTAHHIHGTQWSVLVHPKADDYDDSFVERLRRPRVVNIVCRMAMVGRDGKDSDQAATVAWNKVEKGASGEDVVLASKSVIFGNKGWYVRYTYNPCEVVE</sequence>
<evidence type="ECO:0000313" key="1">
    <source>
        <dbReference type="EMBL" id="KAG8178165.1"/>
    </source>
</evidence>
<proteinExistence type="predicted"/>
<dbReference type="AlphaFoldDB" id="A0AAV6U1P7"/>
<dbReference type="Proteomes" id="UP000827092">
    <property type="component" value="Unassembled WGS sequence"/>
</dbReference>
<evidence type="ECO:0000313" key="2">
    <source>
        <dbReference type="Proteomes" id="UP000827092"/>
    </source>
</evidence>
<organism evidence="1 2">
    <name type="scientific">Oedothorax gibbosus</name>
    <dbReference type="NCBI Taxonomy" id="931172"/>
    <lineage>
        <taxon>Eukaryota</taxon>
        <taxon>Metazoa</taxon>
        <taxon>Ecdysozoa</taxon>
        <taxon>Arthropoda</taxon>
        <taxon>Chelicerata</taxon>
        <taxon>Arachnida</taxon>
        <taxon>Araneae</taxon>
        <taxon>Araneomorphae</taxon>
        <taxon>Entelegynae</taxon>
        <taxon>Araneoidea</taxon>
        <taxon>Linyphiidae</taxon>
        <taxon>Erigoninae</taxon>
        <taxon>Oedothorax</taxon>
    </lineage>
</organism>
<protein>
    <submittedName>
        <fullName evidence="1">Uncharacterized protein</fullName>
    </submittedName>
</protein>
<gene>
    <name evidence="1" type="ORF">JTE90_006304</name>
</gene>
<name>A0AAV6U1P7_9ARAC</name>
<dbReference type="EMBL" id="JAFNEN010000713">
    <property type="protein sequence ID" value="KAG8178165.1"/>
    <property type="molecule type" value="Genomic_DNA"/>
</dbReference>
<comment type="caution">
    <text evidence="1">The sequence shown here is derived from an EMBL/GenBank/DDBJ whole genome shotgun (WGS) entry which is preliminary data.</text>
</comment>
<reference evidence="1 2" key="1">
    <citation type="journal article" date="2022" name="Nat. Ecol. Evol.">
        <title>A masculinizing supergene underlies an exaggerated male reproductive morph in a spider.</title>
        <authorList>
            <person name="Hendrickx F."/>
            <person name="De Corte Z."/>
            <person name="Sonet G."/>
            <person name="Van Belleghem S.M."/>
            <person name="Kostlbacher S."/>
            <person name="Vangestel C."/>
        </authorList>
    </citation>
    <scope>NUCLEOTIDE SEQUENCE [LARGE SCALE GENOMIC DNA]</scope>
    <source>
        <strain evidence="1">W744_W776</strain>
    </source>
</reference>
<keyword evidence="2" id="KW-1185">Reference proteome</keyword>
<accession>A0AAV6U1P7</accession>